<feature type="transmembrane region" description="Helical" evidence="1">
    <location>
        <begin position="7"/>
        <end position="28"/>
    </location>
</feature>
<protein>
    <submittedName>
        <fullName evidence="2">Uncharacterized protein</fullName>
    </submittedName>
</protein>
<keyword evidence="1" id="KW-0812">Transmembrane</keyword>
<sequence length="227" mass="25793">MKTTIKILLFVAIGVLTYLCIMSILTPIKFERERAQREKVVIESLINLRTAQIEHRDQKGYYTGSLDSLITFIKTGKKKVVLKEGVLSDAQLLAGLTEAKAAAIVRRGNQREITENGLEGFRRDTTTVSLVRALYDNKFTPEQLENLKYIPFTEQVVFEMDLNNGYVSSNGISIPLCEIRAPYRTFLFDVNRQETLNLIDLQEKLEKYPGLKVGAVNEPNNFAGNWE</sequence>
<evidence type="ECO:0000313" key="2">
    <source>
        <dbReference type="EMBL" id="MPL91033.1"/>
    </source>
</evidence>
<keyword evidence="1" id="KW-0472">Membrane</keyword>
<accession>A0A644VKB0</accession>
<gene>
    <name evidence="2" type="ORF">SDC9_37094</name>
</gene>
<evidence type="ECO:0000256" key="1">
    <source>
        <dbReference type="SAM" id="Phobius"/>
    </source>
</evidence>
<reference evidence="2" key="1">
    <citation type="submission" date="2019-08" db="EMBL/GenBank/DDBJ databases">
        <authorList>
            <person name="Kucharzyk K."/>
            <person name="Murdoch R.W."/>
            <person name="Higgins S."/>
            <person name="Loffler F."/>
        </authorList>
    </citation>
    <scope>NUCLEOTIDE SEQUENCE</scope>
</reference>
<dbReference type="EMBL" id="VSSQ01000318">
    <property type="protein sequence ID" value="MPL91033.1"/>
    <property type="molecule type" value="Genomic_DNA"/>
</dbReference>
<keyword evidence="1" id="KW-1133">Transmembrane helix</keyword>
<proteinExistence type="predicted"/>
<organism evidence="2">
    <name type="scientific">bioreactor metagenome</name>
    <dbReference type="NCBI Taxonomy" id="1076179"/>
    <lineage>
        <taxon>unclassified sequences</taxon>
        <taxon>metagenomes</taxon>
        <taxon>ecological metagenomes</taxon>
    </lineage>
</organism>
<name>A0A644VKB0_9ZZZZ</name>
<comment type="caution">
    <text evidence="2">The sequence shown here is derived from an EMBL/GenBank/DDBJ whole genome shotgun (WGS) entry which is preliminary data.</text>
</comment>
<dbReference type="AlphaFoldDB" id="A0A644VKB0"/>